<accession>A0A6V8LIZ9</accession>
<organism evidence="1 2">
    <name type="scientific">Phytohabitans rumicis</name>
    <dbReference type="NCBI Taxonomy" id="1076125"/>
    <lineage>
        <taxon>Bacteria</taxon>
        <taxon>Bacillati</taxon>
        <taxon>Actinomycetota</taxon>
        <taxon>Actinomycetes</taxon>
        <taxon>Micromonosporales</taxon>
        <taxon>Micromonosporaceae</taxon>
    </lineage>
</organism>
<reference evidence="1 2" key="1">
    <citation type="submission" date="2020-03" db="EMBL/GenBank/DDBJ databases">
        <title>Whole genome shotgun sequence of Phytohabitans rumicis NBRC 108638.</title>
        <authorList>
            <person name="Komaki H."/>
            <person name="Tamura T."/>
        </authorList>
    </citation>
    <scope>NUCLEOTIDE SEQUENCE [LARGE SCALE GENOMIC DNA]</scope>
    <source>
        <strain evidence="1 2">NBRC 108638</strain>
    </source>
</reference>
<proteinExistence type="predicted"/>
<name>A0A6V8LIZ9_9ACTN</name>
<sequence>MSNEESGTPARRWRVWLGLGLALIAALPACGERGVQPPVVARSKSAAELRAAGLDSLPRRIQAALTEQAAALIAGDERGFLAAAEPGSPAVAVLRQQFHSLRALKVAIWVPEITEEPEQDAGELKVGVTVNHCFVVAACEPAPALFETRWVDRDGTVRIVAVQASQRGGPRPWEVSALRAAVGQRTVVATTPAQRGQLTVLSREAEKAAAVADKYAVGGTKPERYLIFYAGDAEWKRWYGGAPSAWAAGFAAPTGMGPHHVVIKAKGLHATVLDDVLRHEMTHVSSLPFDGGYTQSKWWLVEGIAEHASLAGQPLGRYNDLPAVRKLVQGGWKGPLPESAPPAKATRDQAGGAYGVSLLAVHRLVERFGMAKMLAFFKAAVHDDKALESASMEQFGQPWKAVHADCVSYVRNFR</sequence>
<evidence type="ECO:0000313" key="2">
    <source>
        <dbReference type="Proteomes" id="UP000482960"/>
    </source>
</evidence>
<protein>
    <recommendedName>
        <fullName evidence="3">Peptidase MA-like domain-containing protein</fullName>
    </recommendedName>
</protein>
<evidence type="ECO:0000313" key="1">
    <source>
        <dbReference type="EMBL" id="GFJ95530.1"/>
    </source>
</evidence>
<evidence type="ECO:0008006" key="3">
    <source>
        <dbReference type="Google" id="ProtNLM"/>
    </source>
</evidence>
<gene>
    <name evidence="1" type="ORF">Prum_091720</name>
</gene>
<dbReference type="AlphaFoldDB" id="A0A6V8LIZ9"/>
<keyword evidence="2" id="KW-1185">Reference proteome</keyword>
<comment type="caution">
    <text evidence="1">The sequence shown here is derived from an EMBL/GenBank/DDBJ whole genome shotgun (WGS) entry which is preliminary data.</text>
</comment>
<dbReference type="EMBL" id="BLPG01000001">
    <property type="protein sequence ID" value="GFJ95530.1"/>
    <property type="molecule type" value="Genomic_DNA"/>
</dbReference>
<dbReference type="RefSeq" id="WP_173083140.1">
    <property type="nucleotide sequence ID" value="NZ_BAABJB010000021.1"/>
</dbReference>
<dbReference type="Proteomes" id="UP000482960">
    <property type="component" value="Unassembled WGS sequence"/>
</dbReference>
<reference evidence="1 2" key="2">
    <citation type="submission" date="2020-03" db="EMBL/GenBank/DDBJ databases">
        <authorList>
            <person name="Ichikawa N."/>
            <person name="Kimura A."/>
            <person name="Kitahashi Y."/>
            <person name="Uohara A."/>
        </authorList>
    </citation>
    <scope>NUCLEOTIDE SEQUENCE [LARGE SCALE GENOMIC DNA]</scope>
    <source>
        <strain evidence="1 2">NBRC 108638</strain>
    </source>
</reference>